<reference evidence="7 9" key="2">
    <citation type="submission" date="2018-11" db="EMBL/GenBank/DDBJ databases">
        <authorList>
            <consortium name="Pathogen Informatics"/>
        </authorList>
    </citation>
    <scope>NUCLEOTIDE SEQUENCE [LARGE SCALE GENOMIC DNA]</scope>
</reference>
<dbReference type="GO" id="GO:0008270">
    <property type="term" value="F:zinc ion binding"/>
    <property type="evidence" value="ECO:0007669"/>
    <property type="project" value="UniProtKB-KW"/>
</dbReference>
<protein>
    <submittedName>
        <fullName evidence="10">Zinc finger protein</fullName>
    </submittedName>
</protein>
<feature type="domain" description="C2H2-type" evidence="6">
    <location>
        <begin position="80"/>
        <end position="107"/>
    </location>
</feature>
<dbReference type="OrthoDB" id="654211at2759"/>
<evidence type="ECO:0000313" key="10">
    <source>
        <dbReference type="WBParaSite" id="DME_0000351801-mRNA-1"/>
    </source>
</evidence>
<evidence type="ECO:0000313" key="9">
    <source>
        <dbReference type="Proteomes" id="UP000274756"/>
    </source>
</evidence>
<dbReference type="Pfam" id="PF00096">
    <property type="entry name" value="zf-C2H2"/>
    <property type="match status" value="3"/>
</dbReference>
<dbReference type="GO" id="GO:0005634">
    <property type="term" value="C:nucleus"/>
    <property type="evidence" value="ECO:0007669"/>
    <property type="project" value="TreeGrafter"/>
</dbReference>
<dbReference type="FunFam" id="3.30.160.60:FF:000065">
    <property type="entry name" value="B-cell CLL/lymphoma 6, member B"/>
    <property type="match status" value="1"/>
</dbReference>
<evidence type="ECO:0000256" key="2">
    <source>
        <dbReference type="ARBA" id="ARBA00022737"/>
    </source>
</evidence>
<sequence>MAMPIHRNETGHVTPDGIVYHQRLDSSQVEHEELRHIDDDLVDASEYVSVFYFRCNIVEKFQFHDDDDMAAQSVPPRAVHQCNICNKIFVSFKGLQQHAVIHTDQKPFCCDVCGKAFRFKSNLFEHRSVHSGFTPHSCPYCGKTCRLKGNLKKHLKTHVQTKEELEAAWKPFASNRRPPADIPDDAIIVRGTGEPFFTPPSRPRKRKLGLGPDARMWVDKIRRGELLPSAPITEKMRRLAEILKTADEQQFSMEDVFEQARALSFERFDCPLCKGVFMSRLECSEHLEMEHPMARVERPLFCEVCLKAFADRKSMEQHESYHKRVHLLIEHGDLEIIDPEILLPESCDMAEDEIDTVV</sequence>
<keyword evidence="1" id="KW-0479">Metal-binding</keyword>
<evidence type="ECO:0000256" key="3">
    <source>
        <dbReference type="ARBA" id="ARBA00022771"/>
    </source>
</evidence>
<name>A0A0N4U8X8_DRAME</name>
<gene>
    <name evidence="7" type="ORF">DME_LOCUS7523</name>
</gene>
<evidence type="ECO:0000256" key="4">
    <source>
        <dbReference type="ARBA" id="ARBA00022833"/>
    </source>
</evidence>
<dbReference type="Pfam" id="PF12874">
    <property type="entry name" value="zf-met"/>
    <property type="match status" value="1"/>
</dbReference>
<dbReference type="PANTHER" id="PTHR46451">
    <property type="entry name" value="RAS-RESPONSIVE ELEMENT-BINDING PROTEIN 1"/>
    <property type="match status" value="1"/>
</dbReference>
<dbReference type="PROSITE" id="PS00028">
    <property type="entry name" value="ZINC_FINGER_C2H2_1"/>
    <property type="match status" value="5"/>
</dbReference>
<keyword evidence="4" id="KW-0862">Zinc</keyword>
<dbReference type="FunFam" id="3.30.160.60:FF:000688">
    <property type="entry name" value="zinc finger protein 197 isoform X1"/>
    <property type="match status" value="1"/>
</dbReference>
<evidence type="ECO:0000256" key="5">
    <source>
        <dbReference type="PROSITE-ProRule" id="PRU00042"/>
    </source>
</evidence>
<dbReference type="SUPFAM" id="SSF57667">
    <property type="entry name" value="beta-beta-alpha zinc fingers"/>
    <property type="match status" value="3"/>
</dbReference>
<dbReference type="STRING" id="318479.A0A0N4U8X8"/>
<dbReference type="GO" id="GO:0001228">
    <property type="term" value="F:DNA-binding transcription activator activity, RNA polymerase II-specific"/>
    <property type="evidence" value="ECO:0007669"/>
    <property type="project" value="TreeGrafter"/>
</dbReference>
<dbReference type="Proteomes" id="UP000038040">
    <property type="component" value="Unplaced"/>
</dbReference>
<dbReference type="InterPro" id="IPR052795">
    <property type="entry name" value="RREB1"/>
</dbReference>
<evidence type="ECO:0000256" key="1">
    <source>
        <dbReference type="ARBA" id="ARBA00022723"/>
    </source>
</evidence>
<dbReference type="AlphaFoldDB" id="A0A0N4U8X8"/>
<dbReference type="Proteomes" id="UP000274756">
    <property type="component" value="Unassembled WGS sequence"/>
</dbReference>
<dbReference type="GO" id="GO:0000978">
    <property type="term" value="F:RNA polymerase II cis-regulatory region sequence-specific DNA binding"/>
    <property type="evidence" value="ECO:0007669"/>
    <property type="project" value="TreeGrafter"/>
</dbReference>
<evidence type="ECO:0000313" key="7">
    <source>
        <dbReference type="EMBL" id="VDN57550.1"/>
    </source>
</evidence>
<keyword evidence="3 5" id="KW-0863">Zinc-finger</keyword>
<dbReference type="PROSITE" id="PS50157">
    <property type="entry name" value="ZINC_FINGER_C2H2_2"/>
    <property type="match status" value="4"/>
</dbReference>
<keyword evidence="2" id="KW-0677">Repeat</keyword>
<dbReference type="InterPro" id="IPR013087">
    <property type="entry name" value="Znf_C2H2_type"/>
</dbReference>
<dbReference type="PANTHER" id="PTHR46451:SF1">
    <property type="entry name" value="RAS-RESPONSIVE ELEMENT-BINDING PROTEIN 1"/>
    <property type="match status" value="1"/>
</dbReference>
<feature type="domain" description="C2H2-type" evidence="6">
    <location>
        <begin position="136"/>
        <end position="163"/>
    </location>
</feature>
<feature type="domain" description="C2H2-type" evidence="6">
    <location>
        <begin position="108"/>
        <end position="135"/>
    </location>
</feature>
<evidence type="ECO:0000259" key="6">
    <source>
        <dbReference type="PROSITE" id="PS50157"/>
    </source>
</evidence>
<keyword evidence="9" id="KW-1185">Reference proteome</keyword>
<proteinExistence type="predicted"/>
<dbReference type="Gene3D" id="3.30.160.60">
    <property type="entry name" value="Classic Zinc Finger"/>
    <property type="match status" value="4"/>
</dbReference>
<feature type="domain" description="C2H2-type" evidence="6">
    <location>
        <begin position="300"/>
        <end position="322"/>
    </location>
</feature>
<evidence type="ECO:0000313" key="8">
    <source>
        <dbReference type="Proteomes" id="UP000038040"/>
    </source>
</evidence>
<accession>A0A0N4U8X8</accession>
<organism evidence="8 10">
    <name type="scientific">Dracunculus medinensis</name>
    <name type="common">Guinea worm</name>
    <dbReference type="NCBI Taxonomy" id="318479"/>
    <lineage>
        <taxon>Eukaryota</taxon>
        <taxon>Metazoa</taxon>
        <taxon>Ecdysozoa</taxon>
        <taxon>Nematoda</taxon>
        <taxon>Chromadorea</taxon>
        <taxon>Rhabditida</taxon>
        <taxon>Spirurina</taxon>
        <taxon>Dracunculoidea</taxon>
        <taxon>Dracunculidae</taxon>
        <taxon>Dracunculus</taxon>
    </lineage>
</organism>
<dbReference type="SMART" id="SM00355">
    <property type="entry name" value="ZnF_C2H2"/>
    <property type="match status" value="5"/>
</dbReference>
<dbReference type="InterPro" id="IPR036236">
    <property type="entry name" value="Znf_C2H2_sf"/>
</dbReference>
<reference evidence="10" key="1">
    <citation type="submission" date="2017-02" db="UniProtKB">
        <authorList>
            <consortium name="WormBaseParasite"/>
        </authorList>
    </citation>
    <scope>IDENTIFICATION</scope>
</reference>
<dbReference type="WBParaSite" id="DME_0000351801-mRNA-1">
    <property type="protein sequence ID" value="DME_0000351801-mRNA-1"/>
    <property type="gene ID" value="DME_0000351801"/>
</dbReference>
<dbReference type="EMBL" id="UYYG01001161">
    <property type="protein sequence ID" value="VDN57550.1"/>
    <property type="molecule type" value="Genomic_DNA"/>
</dbReference>